<dbReference type="EMBL" id="UIVT01000003">
    <property type="protein sequence ID" value="SVP93419.1"/>
    <property type="molecule type" value="Genomic_DNA"/>
</dbReference>
<dbReference type="EMBL" id="UIVS01000003">
    <property type="protein sequence ID" value="SVP92615.1"/>
    <property type="molecule type" value="Genomic_DNA"/>
</dbReference>
<organism evidence="2">
    <name type="scientific">Theileria annulata</name>
    <dbReference type="NCBI Taxonomy" id="5874"/>
    <lineage>
        <taxon>Eukaryota</taxon>
        <taxon>Sar</taxon>
        <taxon>Alveolata</taxon>
        <taxon>Apicomplexa</taxon>
        <taxon>Aconoidasida</taxon>
        <taxon>Piroplasmida</taxon>
        <taxon>Theileriidae</taxon>
        <taxon>Theileria</taxon>
    </lineage>
</organism>
<gene>
    <name evidence="2" type="ORF">TAT_000241200</name>
    <name evidence="1" type="ORF">TAV_000241300</name>
</gene>
<sequence>MNFVAVHDNSYESMCKNFVLPFVFSKLMEDPESLVSSMCTKADENISKSILNTRDQLMFKSKSFFDAFESEFAYKNWVKELESRLDNMVIDLRVLVDQSNACFQYLNYPHRFFYAYDRVVIDEFSKAKQIVDRIYSSFMQISRLPQEIVKLISQLGSVIILDNSIKEATAHFKELYTLISSGSHYYFSLRRDPTLAMNIRIMESNLSRVSAFLPNNIAYIKQRINSGNPFEVNLNKASVLYERGTNFRDIATLLEAQLNALYKIISKTKDSNFIKSLNLT</sequence>
<name>A0A3B0N6H5_THEAN</name>
<evidence type="ECO:0000313" key="2">
    <source>
        <dbReference type="EMBL" id="SVP93419.1"/>
    </source>
</evidence>
<evidence type="ECO:0000313" key="1">
    <source>
        <dbReference type="EMBL" id="SVP92615.1"/>
    </source>
</evidence>
<protein>
    <submittedName>
        <fullName evidence="2">Uncharacterized protein</fullName>
    </submittedName>
</protein>
<dbReference type="VEuPathDB" id="PiroplasmaDB:TA03675"/>
<proteinExistence type="predicted"/>
<accession>A0A3B0N6H5</accession>
<reference evidence="2" key="1">
    <citation type="submission" date="2018-07" db="EMBL/GenBank/DDBJ databases">
        <authorList>
            <person name="Quirk P.G."/>
            <person name="Krulwich T.A."/>
        </authorList>
    </citation>
    <scope>NUCLEOTIDE SEQUENCE</scope>
    <source>
        <strain evidence="2">Anand</strain>
    </source>
</reference>
<dbReference type="AlphaFoldDB" id="A0A3B0N6H5"/>